<keyword evidence="9" id="KW-0408">Iron</keyword>
<evidence type="ECO:0000256" key="14">
    <source>
        <dbReference type="RuleBase" id="RU000356"/>
    </source>
</evidence>
<gene>
    <name evidence="17" type="ORF">L1274_001095</name>
</gene>
<keyword evidence="14" id="KW-0813">Transport</keyword>
<keyword evidence="4" id="KW-0216">Detoxification</keyword>
<evidence type="ECO:0000313" key="18">
    <source>
        <dbReference type="Proteomes" id="UP001162889"/>
    </source>
</evidence>
<dbReference type="EC" id="1.14.12.17" evidence="3"/>
<dbReference type="PROSITE" id="PS01033">
    <property type="entry name" value="GLOBIN"/>
    <property type="match status" value="1"/>
</dbReference>
<accession>A0ABT1GEM1</accession>
<reference evidence="17" key="1">
    <citation type="submission" date="2022-03" db="EMBL/GenBank/DDBJ databases">
        <title>Genome Encyclopedia of Bacteria and Archaea VI: Functional Genomics of Type Strains.</title>
        <authorList>
            <person name="Whitman W."/>
        </authorList>
    </citation>
    <scope>NUCLEOTIDE SEQUENCE</scope>
    <source>
        <strain evidence="17">HSC-15S17</strain>
    </source>
</reference>
<dbReference type="Proteomes" id="UP001162889">
    <property type="component" value="Unassembled WGS sequence"/>
</dbReference>
<proteinExistence type="inferred from homology"/>
<dbReference type="EMBL" id="JALJZU010000002">
    <property type="protein sequence ID" value="MCP2007402.1"/>
    <property type="molecule type" value="Genomic_DNA"/>
</dbReference>
<dbReference type="Gene3D" id="1.10.490.10">
    <property type="entry name" value="Globins"/>
    <property type="match status" value="1"/>
</dbReference>
<dbReference type="InterPro" id="IPR000971">
    <property type="entry name" value="Globin"/>
</dbReference>
<keyword evidence="8" id="KW-0521">NADP</keyword>
<evidence type="ECO:0000313" key="17">
    <source>
        <dbReference type="EMBL" id="MCP2007402.1"/>
    </source>
</evidence>
<evidence type="ECO:0000256" key="7">
    <source>
        <dbReference type="ARBA" id="ARBA00022723"/>
    </source>
</evidence>
<dbReference type="PROSITE" id="PS51384">
    <property type="entry name" value="FAD_FR"/>
    <property type="match status" value="1"/>
</dbReference>
<evidence type="ECO:0000256" key="13">
    <source>
        <dbReference type="ARBA" id="ARBA00049433"/>
    </source>
</evidence>
<dbReference type="Pfam" id="PF00970">
    <property type="entry name" value="FAD_binding_6"/>
    <property type="match status" value="1"/>
</dbReference>
<evidence type="ECO:0000259" key="16">
    <source>
        <dbReference type="PROSITE" id="PS51384"/>
    </source>
</evidence>
<evidence type="ECO:0000259" key="15">
    <source>
        <dbReference type="PROSITE" id="PS01033"/>
    </source>
</evidence>
<keyword evidence="18" id="KW-1185">Reference proteome</keyword>
<comment type="cofactor">
    <cofactor evidence="1">
        <name>heme b</name>
        <dbReference type="ChEBI" id="CHEBI:60344"/>
    </cofactor>
</comment>
<dbReference type="PRINTS" id="PR00409">
    <property type="entry name" value="PHDIOXRDTASE"/>
</dbReference>
<feature type="domain" description="Globin" evidence="15">
    <location>
        <begin position="5"/>
        <end position="143"/>
    </location>
</feature>
<dbReference type="InterPro" id="IPR017938">
    <property type="entry name" value="Riboflavin_synthase-like_b-brl"/>
</dbReference>
<comment type="catalytic activity">
    <reaction evidence="13">
        <text>2 nitric oxide + NADPH + 2 O2 = 2 nitrate + NADP(+) + H(+)</text>
        <dbReference type="Rhea" id="RHEA:19465"/>
        <dbReference type="ChEBI" id="CHEBI:15378"/>
        <dbReference type="ChEBI" id="CHEBI:15379"/>
        <dbReference type="ChEBI" id="CHEBI:16480"/>
        <dbReference type="ChEBI" id="CHEBI:17632"/>
        <dbReference type="ChEBI" id="CHEBI:57783"/>
        <dbReference type="ChEBI" id="CHEBI:58349"/>
        <dbReference type="EC" id="1.14.12.17"/>
    </reaction>
</comment>
<name>A0ABT1GEM1_9BURK</name>
<dbReference type="Gene3D" id="3.40.50.80">
    <property type="entry name" value="Nucleotide-binding domain of ferredoxin-NADP reductase (FNR) module"/>
    <property type="match status" value="1"/>
</dbReference>
<dbReference type="SUPFAM" id="SSF52343">
    <property type="entry name" value="Ferredoxin reductase-like, C-terminal NADP-linked domain"/>
    <property type="match status" value="1"/>
</dbReference>
<dbReference type="SUPFAM" id="SSF46458">
    <property type="entry name" value="Globin-like"/>
    <property type="match status" value="1"/>
</dbReference>
<comment type="function">
    <text evidence="11">Is involved in NO detoxification in an aerobic process, termed nitric oxide dioxygenase (NOD) reaction that utilizes O(2) and NAD(P)H to convert NO to nitrate, which protects the bacterium from various noxious nitrogen compounds. Therefore, plays a central role in the inducible response to nitrosative stress.</text>
</comment>
<keyword evidence="17" id="KW-0560">Oxidoreductase</keyword>
<dbReference type="InterPro" id="IPR009050">
    <property type="entry name" value="Globin-like_sf"/>
</dbReference>
<feature type="domain" description="FAD-binding FR-type" evidence="16">
    <location>
        <begin position="157"/>
        <end position="260"/>
    </location>
</feature>
<comment type="catalytic activity">
    <reaction evidence="12">
        <text>2 nitric oxide + NADH + 2 O2 = 2 nitrate + NAD(+) + H(+)</text>
        <dbReference type="Rhea" id="RHEA:19469"/>
        <dbReference type="ChEBI" id="CHEBI:15378"/>
        <dbReference type="ChEBI" id="CHEBI:15379"/>
        <dbReference type="ChEBI" id="CHEBI:16480"/>
        <dbReference type="ChEBI" id="CHEBI:17632"/>
        <dbReference type="ChEBI" id="CHEBI:57540"/>
        <dbReference type="ChEBI" id="CHEBI:57945"/>
        <dbReference type="EC" id="1.14.12.17"/>
    </reaction>
</comment>
<evidence type="ECO:0000256" key="11">
    <source>
        <dbReference type="ARBA" id="ARBA00025094"/>
    </source>
</evidence>
<protein>
    <recommendedName>
        <fullName evidence="3">nitric oxide dioxygenase</fullName>
        <ecNumber evidence="3">1.14.12.17</ecNumber>
    </recommendedName>
</protein>
<dbReference type="InterPro" id="IPR008333">
    <property type="entry name" value="Cbr1-like_FAD-bd_dom"/>
</dbReference>
<keyword evidence="10" id="KW-0520">NAD</keyword>
<keyword evidence="6 14" id="KW-0561">Oxygen transport</keyword>
<sequence length="397" mass="43117">MDRKMLSTEQKAIISATVPILEQGGEALTRHFYLTLFRDFPQVKPIFNQANQADGNQQRALANAVLMYAKNIDRLEQLGPLVSTIVNKHVSLQIQREHYPMVGASLLKAIREVLGADVATDAVIDAWGAAYGQLADILAGAEQSVYEKNEAAEGGWSGAREFKVVSKTVESDEVTSFVMQPADGGKVVAHVPGQYIGLLIDVNGAEQRRQYSLSAASNGSSYRISVKREPGGAVSNFLHDHVNVGDSLKLVPPSGDFTLADSDKPLVLISGGVGITPTLAMLTAALDTGRPIHFIHAARNASVHAFREHIDTLAAQHPQLQRFYCYEAANDSGPQPHATGYIDQQRLNAWLPQTRDIEAYFLGPTPFMKAIKSHLLALGVPQAQTYYEFFGPAEALA</sequence>
<dbReference type="GO" id="GO:0008941">
    <property type="term" value="F:nitric oxide dioxygenase NAD(P)H activity"/>
    <property type="evidence" value="ECO:0007669"/>
    <property type="project" value="UniProtKB-EC"/>
</dbReference>
<comment type="similarity">
    <text evidence="14">Belongs to the globin family.</text>
</comment>
<evidence type="ECO:0000256" key="10">
    <source>
        <dbReference type="ARBA" id="ARBA00023027"/>
    </source>
</evidence>
<keyword evidence="7" id="KW-0479">Metal-binding</keyword>
<evidence type="ECO:0000256" key="2">
    <source>
        <dbReference type="ARBA" id="ARBA00006401"/>
    </source>
</evidence>
<dbReference type="SUPFAM" id="SSF63380">
    <property type="entry name" value="Riboflavin synthase domain-like"/>
    <property type="match status" value="1"/>
</dbReference>
<comment type="similarity">
    <text evidence="2">In the C-terminal section; belongs to the flavoprotein pyridine nucleotide cytochrome reductase family.</text>
</comment>
<dbReference type="Pfam" id="PF00042">
    <property type="entry name" value="Globin"/>
    <property type="match status" value="1"/>
</dbReference>
<evidence type="ECO:0000256" key="4">
    <source>
        <dbReference type="ARBA" id="ARBA00022575"/>
    </source>
</evidence>
<evidence type="ECO:0000256" key="3">
    <source>
        <dbReference type="ARBA" id="ARBA00012229"/>
    </source>
</evidence>
<evidence type="ECO:0000256" key="8">
    <source>
        <dbReference type="ARBA" id="ARBA00022857"/>
    </source>
</evidence>
<dbReference type="InterPro" id="IPR017927">
    <property type="entry name" value="FAD-bd_FR_type"/>
</dbReference>
<dbReference type="Gene3D" id="2.40.30.10">
    <property type="entry name" value="Translation factors"/>
    <property type="match status" value="1"/>
</dbReference>
<dbReference type="Pfam" id="PF00175">
    <property type="entry name" value="NAD_binding_1"/>
    <property type="match status" value="1"/>
</dbReference>
<dbReference type="NCBIfam" id="NF009805">
    <property type="entry name" value="PRK13289.1"/>
    <property type="match status" value="1"/>
</dbReference>
<evidence type="ECO:0000256" key="1">
    <source>
        <dbReference type="ARBA" id="ARBA00001970"/>
    </source>
</evidence>
<keyword evidence="17" id="KW-0223">Dioxygenase</keyword>
<organism evidence="17 18">
    <name type="scientific">Duganella violaceipulchra</name>
    <dbReference type="NCBI Taxonomy" id="2849652"/>
    <lineage>
        <taxon>Bacteria</taxon>
        <taxon>Pseudomonadati</taxon>
        <taxon>Pseudomonadota</taxon>
        <taxon>Betaproteobacteria</taxon>
        <taxon>Burkholderiales</taxon>
        <taxon>Oxalobacteraceae</taxon>
        <taxon>Telluria group</taxon>
        <taxon>Duganella</taxon>
    </lineage>
</organism>
<evidence type="ECO:0000256" key="5">
    <source>
        <dbReference type="ARBA" id="ARBA00022617"/>
    </source>
</evidence>
<evidence type="ECO:0000256" key="12">
    <source>
        <dbReference type="ARBA" id="ARBA00048649"/>
    </source>
</evidence>
<evidence type="ECO:0000256" key="6">
    <source>
        <dbReference type="ARBA" id="ARBA00022621"/>
    </source>
</evidence>
<dbReference type="PANTHER" id="PTHR43396">
    <property type="entry name" value="FLAVOHEMOPROTEIN"/>
    <property type="match status" value="1"/>
</dbReference>
<comment type="caution">
    <text evidence="17">The sequence shown here is derived from an EMBL/GenBank/DDBJ whole genome shotgun (WGS) entry which is preliminary data.</text>
</comment>
<dbReference type="InterPro" id="IPR039261">
    <property type="entry name" value="FNR_nucleotide-bd"/>
</dbReference>
<keyword evidence="5 14" id="KW-0349">Heme</keyword>
<evidence type="ECO:0000256" key="9">
    <source>
        <dbReference type="ARBA" id="ARBA00023004"/>
    </source>
</evidence>
<dbReference type="PANTHER" id="PTHR43396:SF3">
    <property type="entry name" value="FLAVOHEMOPROTEIN"/>
    <property type="match status" value="1"/>
</dbReference>
<dbReference type="InterPro" id="IPR001433">
    <property type="entry name" value="OxRdtase_FAD/NAD-bd"/>
</dbReference>
<dbReference type="InterPro" id="IPR012292">
    <property type="entry name" value="Globin/Proto"/>
</dbReference>
<dbReference type="CDD" id="cd06184">
    <property type="entry name" value="flavohem_like_fad_nad_binding"/>
    <property type="match status" value="1"/>
</dbReference>